<comment type="caution">
    <text evidence="2">The sequence shown here is derived from an EMBL/GenBank/DDBJ whole genome shotgun (WGS) entry which is preliminary data.</text>
</comment>
<evidence type="ECO:0000313" key="2">
    <source>
        <dbReference type="EMBL" id="KAF4756046.1"/>
    </source>
</evidence>
<dbReference type="EMBL" id="JABANO010003926">
    <property type="protein sequence ID" value="KAF4756046.1"/>
    <property type="molecule type" value="Genomic_DNA"/>
</dbReference>
<feature type="region of interest" description="Disordered" evidence="1">
    <location>
        <begin position="566"/>
        <end position="596"/>
    </location>
</feature>
<gene>
    <name evidence="2" type="ORF">FOZ63_025822</name>
</gene>
<feature type="region of interest" description="Disordered" evidence="1">
    <location>
        <begin position="180"/>
        <end position="242"/>
    </location>
</feature>
<feature type="region of interest" description="Disordered" evidence="1">
    <location>
        <begin position="458"/>
        <end position="479"/>
    </location>
</feature>
<reference evidence="2 3" key="1">
    <citation type="submission" date="2020-04" db="EMBL/GenBank/DDBJ databases">
        <title>Perkinsus olseni comparative genomics.</title>
        <authorList>
            <person name="Bogema D.R."/>
        </authorList>
    </citation>
    <scope>NUCLEOTIDE SEQUENCE [LARGE SCALE GENOMIC DNA]</scope>
    <source>
        <strain evidence="2 3">ATCC PRA-207</strain>
    </source>
</reference>
<evidence type="ECO:0000256" key="1">
    <source>
        <dbReference type="SAM" id="MobiDB-lite"/>
    </source>
</evidence>
<organism evidence="2 3">
    <name type="scientific">Perkinsus olseni</name>
    <name type="common">Perkinsus atlanticus</name>
    <dbReference type="NCBI Taxonomy" id="32597"/>
    <lineage>
        <taxon>Eukaryota</taxon>
        <taxon>Sar</taxon>
        <taxon>Alveolata</taxon>
        <taxon>Perkinsozoa</taxon>
        <taxon>Perkinsea</taxon>
        <taxon>Perkinsida</taxon>
        <taxon>Perkinsidae</taxon>
        <taxon>Perkinsus</taxon>
    </lineage>
</organism>
<dbReference type="Proteomes" id="UP000553632">
    <property type="component" value="Unassembled WGS sequence"/>
</dbReference>
<proteinExistence type="predicted"/>
<feature type="compositionally biased region" description="Polar residues" evidence="1">
    <location>
        <begin position="190"/>
        <end position="199"/>
    </location>
</feature>
<evidence type="ECO:0000313" key="3">
    <source>
        <dbReference type="Proteomes" id="UP000553632"/>
    </source>
</evidence>
<feature type="region of interest" description="Disordered" evidence="1">
    <location>
        <begin position="492"/>
        <end position="541"/>
    </location>
</feature>
<dbReference type="AlphaFoldDB" id="A0A7J6UG23"/>
<feature type="region of interest" description="Disordered" evidence="1">
    <location>
        <begin position="407"/>
        <end position="441"/>
    </location>
</feature>
<feature type="compositionally biased region" description="Basic and acidic residues" evidence="1">
    <location>
        <begin position="205"/>
        <end position="223"/>
    </location>
</feature>
<keyword evidence="3" id="KW-1185">Reference proteome</keyword>
<feature type="compositionally biased region" description="Low complexity" evidence="1">
    <location>
        <begin position="407"/>
        <end position="419"/>
    </location>
</feature>
<accession>A0A7J6UG23</accession>
<protein>
    <submittedName>
        <fullName evidence="2">Uncharacterized protein</fullName>
    </submittedName>
</protein>
<feature type="compositionally biased region" description="Polar residues" evidence="1">
    <location>
        <begin position="224"/>
        <end position="237"/>
    </location>
</feature>
<name>A0A7J6UG23_PEROL</name>
<feature type="compositionally biased region" description="Low complexity" evidence="1">
    <location>
        <begin position="431"/>
        <end position="441"/>
    </location>
</feature>
<sequence length="613" mass="65031">MPLGSLPYYSAAGFGGPFSAWVSGEEEVQKGAFDNATVAVSLRNGVTNIREGRLEFDLANPHFITIDGKKLAIGIDSDEVSLEHGPSCDVVEELPKVAVDAAAAVAAPEGTLGRKVRINVEGGDDAAFAALEKLVTEANLGPQSTFEEKMDQALDDFADKMDDACDRLQSWLDSWAEDPATSLEAEEAQKASQGTQTGEHITLGVEKEQDSKSEQGGQDETKSEGTQTTHVKTSTKQGGEDWVEEETLSSQYSMKYGWSIIDDVKISTFIGHTLSGSRTGTICVNTAEPRTMLFEGRRFGIGPEDYVRVVVGRFDACAADYLPAVLSRTRYSDRRSTIINVPSHTETADLCRIITWAKLSMGNNYNPAEEEEGSDDISGGAAEVADEIYNAASEWLSSWFEKYGGPSSPAATSSTASSSHVKHGTTVGKRTASADSTASTTACTGISDDCAAVRSPSTAEAADSKITKGPARSNTGRLRNLMDTLTDISIHDATPRREVDGGDVESVPGFELENTPVTKTSQDDGAGDISPSWHGSDSGGNSPKALPIFVIEEPTDEASADYGVAEEDASPVSTTASEPRTPRKTIHLGPAEGDPTTTVEVGEATVMVENVIS</sequence>